<feature type="transmembrane region" description="Helical" evidence="2">
    <location>
        <begin position="253"/>
        <end position="278"/>
    </location>
</feature>
<dbReference type="EMBL" id="JACASE010000006">
    <property type="protein sequence ID" value="KAF6459420.1"/>
    <property type="molecule type" value="Genomic_DNA"/>
</dbReference>
<evidence type="ECO:0000256" key="2">
    <source>
        <dbReference type="SAM" id="Phobius"/>
    </source>
</evidence>
<feature type="region of interest" description="Disordered" evidence="1">
    <location>
        <begin position="320"/>
        <end position="352"/>
    </location>
</feature>
<dbReference type="AlphaFoldDB" id="A0A7J8GHL2"/>
<sequence>MEGLILFNALATRLFFVLHSLVGVWRVTEVKKEPTYWLLALLNILLFLETALTLKFKRGRGYKWFSPAIFLYLISTVPSLWLLEVHHGTQYCTQSEEMLQNISSKEDFNQTLMSGEQTSGGDEFIKTAQNFVNNLSTVCEKVWTLGLHQTFLLMLIIGRWLLPIGGGITRDQLSELLLMFVGTAADILEFTSETLEEQNVRNNPALVYAILSIWTWSMLQFPLDLAVQHVVCPLSVAARGFLSLFFCQYSADLWNIGISVFIQDGPFLVVRLILITYFKVINQMLVFFAVKNFLVVMLHLYRLVVLALDVRASLRSQPEGLTREHGCPAEPAESGVSPEDRDSGSKEGLAMV</sequence>
<protein>
    <submittedName>
        <fullName evidence="3">Transmembrane protein 26</fullName>
    </submittedName>
</protein>
<feature type="transmembrane region" description="Helical" evidence="2">
    <location>
        <begin position="7"/>
        <end position="28"/>
    </location>
</feature>
<feature type="transmembrane region" description="Helical" evidence="2">
    <location>
        <begin position="64"/>
        <end position="83"/>
    </location>
</feature>
<evidence type="ECO:0000256" key="1">
    <source>
        <dbReference type="SAM" id="MobiDB-lite"/>
    </source>
</evidence>
<name>A0A7J8GHL2_ROUAE</name>
<dbReference type="InterPro" id="IPR019169">
    <property type="entry name" value="Transmembrane_26"/>
</dbReference>
<gene>
    <name evidence="3" type="ORF">HJG63_019506</name>
</gene>
<organism evidence="3 4">
    <name type="scientific">Rousettus aegyptiacus</name>
    <name type="common">Egyptian fruit bat</name>
    <name type="synonym">Pteropus aegyptiacus</name>
    <dbReference type="NCBI Taxonomy" id="9407"/>
    <lineage>
        <taxon>Eukaryota</taxon>
        <taxon>Metazoa</taxon>
        <taxon>Chordata</taxon>
        <taxon>Craniata</taxon>
        <taxon>Vertebrata</taxon>
        <taxon>Euteleostomi</taxon>
        <taxon>Mammalia</taxon>
        <taxon>Eutheria</taxon>
        <taxon>Laurasiatheria</taxon>
        <taxon>Chiroptera</taxon>
        <taxon>Yinpterochiroptera</taxon>
        <taxon>Pteropodoidea</taxon>
        <taxon>Pteropodidae</taxon>
        <taxon>Rousettinae</taxon>
        <taxon>Rousettus</taxon>
    </lineage>
</organism>
<feature type="transmembrane region" description="Helical" evidence="2">
    <location>
        <begin position="284"/>
        <end position="308"/>
    </location>
</feature>
<reference evidence="3 4" key="1">
    <citation type="journal article" date="2020" name="Nature">
        <title>Six reference-quality genomes reveal evolution of bat adaptations.</title>
        <authorList>
            <person name="Jebb D."/>
            <person name="Huang Z."/>
            <person name="Pippel M."/>
            <person name="Hughes G.M."/>
            <person name="Lavrichenko K."/>
            <person name="Devanna P."/>
            <person name="Winkler S."/>
            <person name="Jermiin L.S."/>
            <person name="Skirmuntt E.C."/>
            <person name="Katzourakis A."/>
            <person name="Burkitt-Gray L."/>
            <person name="Ray D.A."/>
            <person name="Sullivan K.A.M."/>
            <person name="Roscito J.G."/>
            <person name="Kirilenko B.M."/>
            <person name="Davalos L.M."/>
            <person name="Corthals A.P."/>
            <person name="Power M.L."/>
            <person name="Jones G."/>
            <person name="Ransome R.D."/>
            <person name="Dechmann D.K.N."/>
            <person name="Locatelli A.G."/>
            <person name="Puechmaille S.J."/>
            <person name="Fedrigo O."/>
            <person name="Jarvis E.D."/>
            <person name="Hiller M."/>
            <person name="Vernes S.C."/>
            <person name="Myers E.W."/>
            <person name="Teeling E.C."/>
        </authorList>
    </citation>
    <scope>NUCLEOTIDE SEQUENCE [LARGE SCALE GENOMIC DNA]</scope>
    <source>
        <strain evidence="3">MRouAeg1</strain>
        <tissue evidence="3">Muscle</tissue>
    </source>
</reference>
<dbReference type="PANTHER" id="PTHR22168">
    <property type="entry name" value="TMEM26 PROTEIN"/>
    <property type="match status" value="1"/>
</dbReference>
<keyword evidence="4" id="KW-1185">Reference proteome</keyword>
<comment type="caution">
    <text evidence="3">The sequence shown here is derived from an EMBL/GenBank/DDBJ whole genome shotgun (WGS) entry which is preliminary data.</text>
</comment>
<dbReference type="PANTHER" id="PTHR22168:SF3">
    <property type="entry name" value="TRANSMEMBRANE PROTEIN 26"/>
    <property type="match status" value="1"/>
</dbReference>
<evidence type="ECO:0000313" key="3">
    <source>
        <dbReference type="EMBL" id="KAF6459420.1"/>
    </source>
</evidence>
<accession>A0A7J8GHL2</accession>
<dbReference type="Proteomes" id="UP000593571">
    <property type="component" value="Unassembled WGS sequence"/>
</dbReference>
<proteinExistence type="predicted"/>
<keyword evidence="2" id="KW-0472">Membrane</keyword>
<dbReference type="Pfam" id="PF09772">
    <property type="entry name" value="Tmem26"/>
    <property type="match status" value="1"/>
</dbReference>
<keyword evidence="2" id="KW-1133">Transmembrane helix</keyword>
<evidence type="ECO:0000313" key="4">
    <source>
        <dbReference type="Proteomes" id="UP000593571"/>
    </source>
</evidence>
<feature type="transmembrane region" description="Helical" evidence="2">
    <location>
        <begin position="34"/>
        <end position="52"/>
    </location>
</feature>
<keyword evidence="2 3" id="KW-0812">Transmembrane</keyword>